<evidence type="ECO:0000256" key="1">
    <source>
        <dbReference type="SAM" id="Coils"/>
    </source>
</evidence>
<feature type="coiled-coil region" evidence="1">
    <location>
        <begin position="9"/>
        <end position="174"/>
    </location>
</feature>
<gene>
    <name evidence="3" type="ORF">ENUP19_0039G0017</name>
    <name evidence="4" type="ORF">ENUP19_0175G0012</name>
</gene>
<evidence type="ECO:0000313" key="5">
    <source>
        <dbReference type="Proteomes" id="UP001628156"/>
    </source>
</evidence>
<reference evidence="3" key="2">
    <citation type="submission" date="2024-08" db="EMBL/GenBank/DDBJ databases">
        <title>Draft genome assembly of Entamoeba nuttalli using a combination of long-read and short-read sequencing data.</title>
        <authorList>
            <person name="Tanaka M."/>
            <person name="Tachibana H."/>
        </authorList>
    </citation>
    <scope>NUCLEOTIDE SEQUENCE</scope>
    <source>
        <strain evidence="3">P19-061405</strain>
    </source>
</reference>
<evidence type="ECO:0000313" key="4">
    <source>
        <dbReference type="EMBL" id="GAB1224134.1"/>
    </source>
</evidence>
<proteinExistence type="predicted"/>
<keyword evidence="5" id="KW-1185">Reference proteome</keyword>
<reference evidence="3 5" key="1">
    <citation type="journal article" date="2019" name="PLoS Negl. Trop. Dis.">
        <title>Whole genome sequencing of Entamoeba nuttalli reveals mammalian host-related molecular signatures and a novel octapeptide-repeat surface protein.</title>
        <authorList>
            <person name="Tanaka M."/>
            <person name="Makiuchi T."/>
            <person name="Komiyama T."/>
            <person name="Shiina T."/>
            <person name="Osaki K."/>
            <person name="Tachibana H."/>
        </authorList>
    </citation>
    <scope>NUCLEOTIDE SEQUENCE [LARGE SCALE GENOMIC DNA]</scope>
    <source>
        <strain evidence="3 5">P19-061405</strain>
    </source>
</reference>
<dbReference type="InterPro" id="IPR006571">
    <property type="entry name" value="TLDc_dom"/>
</dbReference>
<feature type="domain" description="TLDc" evidence="2">
    <location>
        <begin position="281"/>
        <end position="404"/>
    </location>
</feature>
<dbReference type="Proteomes" id="UP001628156">
    <property type="component" value="Unassembled WGS sequence"/>
</dbReference>
<evidence type="ECO:0000313" key="3">
    <source>
        <dbReference type="EMBL" id="GAB1219602.1"/>
    </source>
</evidence>
<name>A0ABQ0DA68_9EUKA</name>
<sequence>MSESHYKSIESIQKEMKLIIKELNEHNSDVKEVVQMSIYSKMIKTQQEYNEYEKAIKELEEMIEEKENLLNIHKNSIKILTDILLQYQNEINYLEQKENDEKEYYNTFIDKLIEIEETKKNNEINTIEQKYSNIKNEFELKKKQISNSHITIEQEEYEKENVNERKNIEINEKEITQPIEISNTINTNSIPKDINELNEIEEEYDMYDETKFTGSVTTIVPPQFAQSSCKVVEPPHTINKLPIKTIVPIDKQNIKQPINQQEKSIHINPQHVNQTEEQFEGINYIETWCGLKNHLILFDSSLPNGNSNETFASSVLNHSNIVVLVFDSIGNIFGGYMNKPIQKTDSLIIDSNHFLFSLKKKNQLQPLQILPKKDKLVGLYVHSTNKNELCYFGDEDNGWLSIQKTTIPKSVCCSLNMVYEVDNSMINGSDGEGFLIDRIVVLEMK</sequence>
<organism evidence="3 5">
    <name type="scientific">Entamoeba nuttalli</name>
    <dbReference type="NCBI Taxonomy" id="412467"/>
    <lineage>
        <taxon>Eukaryota</taxon>
        <taxon>Amoebozoa</taxon>
        <taxon>Evosea</taxon>
        <taxon>Archamoebae</taxon>
        <taxon>Mastigamoebida</taxon>
        <taxon>Entamoebidae</taxon>
        <taxon>Entamoeba</taxon>
    </lineage>
</organism>
<protein>
    <recommendedName>
        <fullName evidence="2">TLDc domain-containing protein</fullName>
    </recommendedName>
</protein>
<evidence type="ECO:0000259" key="2">
    <source>
        <dbReference type="Pfam" id="PF07534"/>
    </source>
</evidence>
<dbReference type="EMBL" id="BAAFRS010000175">
    <property type="protein sequence ID" value="GAB1224134.1"/>
    <property type="molecule type" value="Genomic_DNA"/>
</dbReference>
<dbReference type="EMBL" id="BAAFRS010000039">
    <property type="protein sequence ID" value="GAB1219602.1"/>
    <property type="molecule type" value="Genomic_DNA"/>
</dbReference>
<comment type="caution">
    <text evidence="3">The sequence shown here is derived from an EMBL/GenBank/DDBJ whole genome shotgun (WGS) entry which is preliminary data.</text>
</comment>
<accession>A0ABQ0DA68</accession>
<keyword evidence="1" id="KW-0175">Coiled coil</keyword>
<dbReference type="Pfam" id="PF07534">
    <property type="entry name" value="TLD"/>
    <property type="match status" value="1"/>
</dbReference>